<evidence type="ECO:0000313" key="2">
    <source>
        <dbReference type="Proteomes" id="UP001161916"/>
    </source>
</evidence>
<protein>
    <submittedName>
        <fullName evidence="1">Uncharacterized protein</fullName>
    </submittedName>
</protein>
<dbReference type="Proteomes" id="UP001161916">
    <property type="component" value="Unassembled WGS sequence"/>
</dbReference>
<evidence type="ECO:0000313" key="1">
    <source>
        <dbReference type="EMBL" id="MDH7889044.1"/>
    </source>
</evidence>
<proteinExistence type="predicted"/>
<comment type="caution">
    <text evidence="1">The sequence shown here is derived from an EMBL/GenBank/DDBJ whole genome shotgun (WGS) entry which is preliminary data.</text>
</comment>
<reference evidence="1" key="1">
    <citation type="submission" date="2022-09" db="EMBL/GenBank/DDBJ databases">
        <authorList>
            <person name="Orihara K."/>
        </authorList>
    </citation>
    <scope>NUCLEOTIDE SEQUENCE</scope>
    <source>
        <strain evidence="1">YIT 13062</strain>
    </source>
</reference>
<sequence>MGIEIYEQDKYAIHVVNTKGEIKYECSARNVAEAIVKEHNKHDGEDQWHVGATVTLVSAKNSAWRAEALIDWKKVKTGKNTPAKCVKVTISKTQTNLQENKPKVGTTYLLSYGDRPYEYMCWHATASDKDVATVMARQAAVKALEAYLEKTGQTVEPSAKKAAKQSGKVVA</sequence>
<dbReference type="RefSeq" id="WP_281105239.1">
    <property type="nucleotide sequence ID" value="NZ_JAOPMH010000001.1"/>
</dbReference>
<gene>
    <name evidence="1" type="ORF">OB951_00165</name>
</gene>
<dbReference type="EMBL" id="JAOPMH010000001">
    <property type="protein sequence ID" value="MDH7889044.1"/>
    <property type="molecule type" value="Genomic_DNA"/>
</dbReference>
<reference evidence="1" key="2">
    <citation type="journal article" date="2023" name="Gut Microbes">
        <title>Characterization of Bifidobacterium kashiwanohense that utilizes both milk- and plant-derived oligosaccharides.</title>
        <authorList>
            <person name="Orihara K."/>
            <person name="Yahagi K."/>
            <person name="Saito Y."/>
            <person name="Watanabe Y."/>
            <person name="Sasai T."/>
            <person name="Hara T."/>
            <person name="Tsukuda N."/>
            <person name="Oki K."/>
            <person name="Fujimoto J."/>
            <person name="Matsuki T."/>
        </authorList>
    </citation>
    <scope>NUCLEOTIDE SEQUENCE</scope>
    <source>
        <strain evidence="1">YIT 13062</strain>
    </source>
</reference>
<organism evidence="1 2">
    <name type="scientific">Bifidobacterium catenulatum subsp. kashiwanohense</name>
    <dbReference type="NCBI Taxonomy" id="630129"/>
    <lineage>
        <taxon>Bacteria</taxon>
        <taxon>Bacillati</taxon>
        <taxon>Actinomycetota</taxon>
        <taxon>Actinomycetes</taxon>
        <taxon>Bifidobacteriales</taxon>
        <taxon>Bifidobacteriaceae</taxon>
        <taxon>Bifidobacterium</taxon>
    </lineage>
</organism>
<name>A0AA43P621_9BIFI</name>
<accession>A0AA43P621</accession>
<dbReference type="AlphaFoldDB" id="A0AA43P621"/>